<dbReference type="SMART" id="SM00020">
    <property type="entry name" value="Tryp_SPc"/>
    <property type="match status" value="1"/>
</dbReference>
<proteinExistence type="predicted"/>
<sequence length="218" mass="24220">YNKCGGVLIHHNWVITAAHCNSGLFGSLQVILGEHDLKTEEIVANGNSFVESELVIRKVKRIIVHPKYQPNTLENDLALIELDGSVQFERHIQPICLPERGDQFIDAEAYVSGWGLLSYENRTFPEALQIVKVPIMSNEECKRNYKTARQKIVFRNTILCAGYAIGGKDSCKGDSGGPLAVFDGNKWILAGIVSNGVECAKPNLPGIYTRISEYSNWI</sequence>
<dbReference type="PROSITE" id="PS00134">
    <property type="entry name" value="TRYPSIN_HIS"/>
    <property type="match status" value="1"/>
</dbReference>
<dbReference type="PANTHER" id="PTHR24253">
    <property type="entry name" value="TRANSMEMBRANE PROTEASE SERINE"/>
    <property type="match status" value="1"/>
</dbReference>
<dbReference type="Gene3D" id="2.40.10.10">
    <property type="entry name" value="Trypsin-like serine proteases"/>
    <property type="match status" value="2"/>
</dbReference>
<evidence type="ECO:0000313" key="5">
    <source>
        <dbReference type="Proteomes" id="UP001497444"/>
    </source>
</evidence>
<dbReference type="Pfam" id="PF00089">
    <property type="entry name" value="Trypsin"/>
    <property type="match status" value="1"/>
</dbReference>
<dbReference type="PROSITE" id="PS50240">
    <property type="entry name" value="TRYPSIN_DOM"/>
    <property type="match status" value="1"/>
</dbReference>
<organism evidence="4 5">
    <name type="scientific">Sphagnum jensenii</name>
    <dbReference type="NCBI Taxonomy" id="128206"/>
    <lineage>
        <taxon>Eukaryota</taxon>
        <taxon>Viridiplantae</taxon>
        <taxon>Streptophyta</taxon>
        <taxon>Embryophyta</taxon>
        <taxon>Bryophyta</taxon>
        <taxon>Sphagnophytina</taxon>
        <taxon>Sphagnopsida</taxon>
        <taxon>Sphagnales</taxon>
        <taxon>Sphagnaceae</taxon>
        <taxon>Sphagnum</taxon>
    </lineage>
</organism>
<comment type="caution">
    <text evidence="4">The sequence shown here is derived from an EMBL/GenBank/DDBJ whole genome shotgun (WGS) entry which is preliminary data.</text>
</comment>
<keyword evidence="2" id="KW-0720">Serine protease</keyword>
<dbReference type="SUPFAM" id="SSF50494">
    <property type="entry name" value="Trypsin-like serine proteases"/>
    <property type="match status" value="1"/>
</dbReference>
<name>A0ABP0VAN0_9BRYO</name>
<dbReference type="EMBL" id="CAXAQS010000300">
    <property type="protein sequence ID" value="CAK9251021.1"/>
    <property type="molecule type" value="Genomic_DNA"/>
</dbReference>
<dbReference type="InterPro" id="IPR001314">
    <property type="entry name" value="Peptidase_S1A"/>
</dbReference>
<keyword evidence="5" id="KW-1185">Reference proteome</keyword>
<accession>A0ABP0VAN0</accession>
<evidence type="ECO:0000256" key="2">
    <source>
        <dbReference type="RuleBase" id="RU363034"/>
    </source>
</evidence>
<protein>
    <recommendedName>
        <fullName evidence="3">Peptidase S1 domain-containing protein</fullName>
    </recommendedName>
</protein>
<evidence type="ECO:0000256" key="1">
    <source>
        <dbReference type="ARBA" id="ARBA00023157"/>
    </source>
</evidence>
<evidence type="ECO:0000259" key="3">
    <source>
        <dbReference type="PROSITE" id="PS50240"/>
    </source>
</evidence>
<dbReference type="CDD" id="cd00190">
    <property type="entry name" value="Tryp_SPc"/>
    <property type="match status" value="1"/>
</dbReference>
<keyword evidence="2" id="KW-0645">Protease</keyword>
<evidence type="ECO:0000313" key="4">
    <source>
        <dbReference type="EMBL" id="CAK9251021.1"/>
    </source>
</evidence>
<dbReference type="InterPro" id="IPR001254">
    <property type="entry name" value="Trypsin_dom"/>
</dbReference>
<dbReference type="InterPro" id="IPR043504">
    <property type="entry name" value="Peptidase_S1_PA_chymotrypsin"/>
</dbReference>
<reference evidence="4" key="1">
    <citation type="submission" date="2024-02" db="EMBL/GenBank/DDBJ databases">
        <authorList>
            <consortium name="ELIXIR-Norway"/>
            <consortium name="Elixir Norway"/>
        </authorList>
    </citation>
    <scope>NUCLEOTIDE SEQUENCE</scope>
</reference>
<feature type="non-terminal residue" evidence="4">
    <location>
        <position position="218"/>
    </location>
</feature>
<dbReference type="InterPro" id="IPR009003">
    <property type="entry name" value="Peptidase_S1_PA"/>
</dbReference>
<dbReference type="InterPro" id="IPR033116">
    <property type="entry name" value="TRYPSIN_SER"/>
</dbReference>
<dbReference type="PRINTS" id="PR00722">
    <property type="entry name" value="CHYMOTRYPSIN"/>
</dbReference>
<dbReference type="InterPro" id="IPR018114">
    <property type="entry name" value="TRYPSIN_HIS"/>
</dbReference>
<feature type="domain" description="Peptidase S1" evidence="3">
    <location>
        <begin position="1"/>
        <end position="218"/>
    </location>
</feature>
<keyword evidence="1" id="KW-1015">Disulfide bond</keyword>
<feature type="non-terminal residue" evidence="4">
    <location>
        <position position="1"/>
    </location>
</feature>
<dbReference type="PANTHER" id="PTHR24253:SF176">
    <property type="entry name" value="CORIN, ISOFORM B"/>
    <property type="match status" value="1"/>
</dbReference>
<gene>
    <name evidence="4" type="ORF">CSSPJE1EN1_LOCUS26399</name>
</gene>
<dbReference type="Proteomes" id="UP001497444">
    <property type="component" value="Unassembled WGS sequence"/>
</dbReference>
<dbReference type="PROSITE" id="PS00135">
    <property type="entry name" value="TRYPSIN_SER"/>
    <property type="match status" value="1"/>
</dbReference>
<keyword evidence="2" id="KW-0378">Hydrolase</keyword>